<protein>
    <submittedName>
        <fullName evidence="2">Uncharacterized protein</fullName>
    </submittedName>
</protein>
<evidence type="ECO:0000313" key="3">
    <source>
        <dbReference type="Proteomes" id="UP000293291"/>
    </source>
</evidence>
<keyword evidence="1" id="KW-0472">Membrane</keyword>
<gene>
    <name evidence="2" type="ORF">EUA07_21045</name>
</gene>
<evidence type="ECO:0000256" key="1">
    <source>
        <dbReference type="SAM" id="Phobius"/>
    </source>
</evidence>
<evidence type="ECO:0000313" key="2">
    <source>
        <dbReference type="EMBL" id="RYB96880.1"/>
    </source>
</evidence>
<dbReference type="RefSeq" id="WP_129457150.1">
    <property type="nucleotide sequence ID" value="NZ_JACXYX010000031.1"/>
</dbReference>
<dbReference type="AlphaFoldDB" id="A0A4Q2S5B7"/>
<comment type="caution">
    <text evidence="2">The sequence shown here is derived from an EMBL/GenBank/DDBJ whole genome shotgun (WGS) entry which is preliminary data.</text>
</comment>
<sequence>MPGPDTAADRPGNRHLIGGAAAACAVCCAAPVVRFLGVAGLAATAVTLVFAGVVFALVVGLLAVAALLTRRARSRQTSCTPRADATVGGTMPVALLPTRTADDS</sequence>
<keyword evidence="1" id="KW-1133">Transmembrane helix</keyword>
<keyword evidence="1" id="KW-0812">Transmembrane</keyword>
<dbReference type="Proteomes" id="UP000293291">
    <property type="component" value="Unassembled WGS sequence"/>
</dbReference>
<proteinExistence type="predicted"/>
<name>A0A4Q2S5B7_9ACTN</name>
<feature type="transmembrane region" description="Helical" evidence="1">
    <location>
        <begin position="16"/>
        <end position="36"/>
    </location>
</feature>
<dbReference type="EMBL" id="SDWU01000039">
    <property type="protein sequence ID" value="RYB96880.1"/>
    <property type="molecule type" value="Genomic_DNA"/>
</dbReference>
<reference evidence="2 3" key="1">
    <citation type="submission" date="2019-01" db="EMBL/GenBank/DDBJ databases">
        <title>Novel species of Nocardioides.</title>
        <authorList>
            <person name="Liu Q."/>
            <person name="Xin Y.-H."/>
        </authorList>
    </citation>
    <scope>NUCLEOTIDE SEQUENCE [LARGE SCALE GENOMIC DNA]</scope>
    <source>
        <strain evidence="2 3">CGMCC 4.6875</strain>
    </source>
</reference>
<organism evidence="2 3">
    <name type="scientific">Nocardioides ganghwensis</name>
    <dbReference type="NCBI Taxonomy" id="252230"/>
    <lineage>
        <taxon>Bacteria</taxon>
        <taxon>Bacillati</taxon>
        <taxon>Actinomycetota</taxon>
        <taxon>Actinomycetes</taxon>
        <taxon>Propionibacteriales</taxon>
        <taxon>Nocardioidaceae</taxon>
        <taxon>Nocardioides</taxon>
    </lineage>
</organism>
<keyword evidence="3" id="KW-1185">Reference proteome</keyword>
<accession>A0A4Q2S5B7</accession>
<feature type="transmembrane region" description="Helical" evidence="1">
    <location>
        <begin position="42"/>
        <end position="68"/>
    </location>
</feature>